<accession>A0AAV3J0T1</accession>
<name>A0AAV3J0T1_ENTAV</name>
<dbReference type="SMART" id="SM00471">
    <property type="entry name" value="HDc"/>
    <property type="match status" value="1"/>
</dbReference>
<dbReference type="InterPro" id="IPR006674">
    <property type="entry name" value="HD_domain"/>
</dbReference>
<dbReference type="Gene3D" id="1.10.3210.10">
    <property type="entry name" value="Hypothetical protein af1432"/>
    <property type="match status" value="1"/>
</dbReference>
<reference evidence="2 4" key="1">
    <citation type="submission" date="2013-03" db="EMBL/GenBank/DDBJ databases">
        <title>The Genome Sequence of Enterococcus avium ATCC_14025 (Illumina only assembly).</title>
        <authorList>
            <consortium name="The Broad Institute Genomics Platform"/>
            <consortium name="The Broad Institute Genome Sequencing Center for Infectious Disease"/>
            <person name="Earl A."/>
            <person name="Russ C."/>
            <person name="Gilmore M."/>
            <person name="Surin D."/>
            <person name="Walker B."/>
            <person name="Young S."/>
            <person name="Zeng Q."/>
            <person name="Gargeya S."/>
            <person name="Fitzgerald M."/>
            <person name="Haas B."/>
            <person name="Abouelleil A."/>
            <person name="Allen A.W."/>
            <person name="Alvarado L."/>
            <person name="Arachchi H.M."/>
            <person name="Berlin A.M."/>
            <person name="Chapman S.B."/>
            <person name="Gainer-Dewar J."/>
            <person name="Goldberg J."/>
            <person name="Griggs A."/>
            <person name="Gujja S."/>
            <person name="Hansen M."/>
            <person name="Howarth C."/>
            <person name="Imamovic A."/>
            <person name="Ireland A."/>
            <person name="Larimer J."/>
            <person name="McCowan C."/>
            <person name="Murphy C."/>
            <person name="Pearson M."/>
            <person name="Poon T.W."/>
            <person name="Priest M."/>
            <person name="Roberts A."/>
            <person name="Saif S."/>
            <person name="Shea T."/>
            <person name="Sisk P."/>
            <person name="Sykes S."/>
            <person name="Wortman J."/>
            <person name="Nusbaum C."/>
            <person name="Birren B."/>
        </authorList>
    </citation>
    <scope>NUCLEOTIDE SEQUENCE [LARGE SCALE GENOMIC DNA]</scope>
    <source>
        <strain evidence="2 4">ATCC 14025</strain>
    </source>
</reference>
<evidence type="ECO:0000313" key="5">
    <source>
        <dbReference type="Proteomes" id="UP000014107"/>
    </source>
</evidence>
<dbReference type="SUPFAM" id="SSF109604">
    <property type="entry name" value="HD-domain/PDEase-like"/>
    <property type="match status" value="1"/>
</dbReference>
<dbReference type="EMBL" id="ASWL01000006">
    <property type="protein sequence ID" value="EOU17362.1"/>
    <property type="molecule type" value="Genomic_DNA"/>
</dbReference>
<evidence type="ECO:0000313" key="2">
    <source>
        <dbReference type="EMBL" id="EOT41570.1"/>
    </source>
</evidence>
<protein>
    <submittedName>
        <fullName evidence="3">HD protein</fullName>
    </submittedName>
</protein>
<dbReference type="Pfam" id="PF01966">
    <property type="entry name" value="HD"/>
    <property type="match status" value="1"/>
</dbReference>
<dbReference type="AlphaFoldDB" id="A0AAV3J0T1"/>
<dbReference type="InterPro" id="IPR003607">
    <property type="entry name" value="HD/PDEase_dom"/>
</dbReference>
<organism evidence="3 5">
    <name type="scientific">Enterococcus avium ATCC 14025</name>
    <dbReference type="NCBI Taxonomy" id="1140002"/>
    <lineage>
        <taxon>Bacteria</taxon>
        <taxon>Bacillati</taxon>
        <taxon>Bacillota</taxon>
        <taxon>Bacilli</taxon>
        <taxon>Lactobacillales</taxon>
        <taxon>Enterococcaceae</taxon>
        <taxon>Enterococcus</taxon>
    </lineage>
</organism>
<feature type="domain" description="HD/PDEase" evidence="1">
    <location>
        <begin position="48"/>
        <end position="165"/>
    </location>
</feature>
<sequence length="179" mass="21117">MSDRTKRRKGAFLSMTENWRDDEEYVSYIEDLLATDEVQRLADYTQHMNSTRLEHSISVSYNSYKLAKQFNGDARATARAGLLHDLFYYDWRTTKFDEGSHAYMHPRIAVKNAEKITELSDLERDIIIKHMWGATITPPKYKESYIVTMVDKYCAIREAAVPLVDRFNSYKARLRKEWN</sequence>
<dbReference type="EMBL" id="AHYV01000037">
    <property type="protein sequence ID" value="EOT41570.1"/>
    <property type="molecule type" value="Genomic_DNA"/>
</dbReference>
<evidence type="ECO:0000313" key="3">
    <source>
        <dbReference type="EMBL" id="EOU17362.1"/>
    </source>
</evidence>
<dbReference type="Proteomes" id="UP000014107">
    <property type="component" value="Unassembled WGS sequence"/>
</dbReference>
<dbReference type="CDD" id="cd00077">
    <property type="entry name" value="HDc"/>
    <property type="match status" value="1"/>
</dbReference>
<gene>
    <name evidence="3" type="ORF">I570_03380</name>
    <name evidence="2" type="ORF">OMU_03577</name>
</gene>
<dbReference type="Proteomes" id="UP000014104">
    <property type="component" value="Unassembled WGS sequence"/>
</dbReference>
<evidence type="ECO:0000259" key="1">
    <source>
        <dbReference type="SMART" id="SM00471"/>
    </source>
</evidence>
<comment type="caution">
    <text evidence="3">The sequence shown here is derived from an EMBL/GenBank/DDBJ whole genome shotgun (WGS) entry which is preliminary data.</text>
</comment>
<proteinExistence type="predicted"/>
<reference evidence="3 5" key="2">
    <citation type="submission" date="2013-03" db="EMBL/GenBank/DDBJ databases">
        <title>The Genome Sequence of Enterococcus avium ATCC_14025 (PacBio/Illumina hybrid assembly).</title>
        <authorList>
            <consortium name="The Broad Institute Genomics Platform"/>
            <consortium name="The Broad Institute Genome Sequencing Center for Infectious Disease"/>
            <person name="Earl A."/>
            <person name="Russ C."/>
            <person name="Gilmore M."/>
            <person name="Surin D."/>
            <person name="Walker B."/>
            <person name="Young S."/>
            <person name="Zeng Q."/>
            <person name="Gargeya S."/>
            <person name="Fitzgerald M."/>
            <person name="Haas B."/>
            <person name="Abouelleil A."/>
            <person name="Allen A.W."/>
            <person name="Alvarado L."/>
            <person name="Arachchi H.M."/>
            <person name="Berlin A.M."/>
            <person name="Chapman S.B."/>
            <person name="Gainer-Dewar J."/>
            <person name="Goldberg J."/>
            <person name="Griggs A."/>
            <person name="Gujja S."/>
            <person name="Hansen M."/>
            <person name="Howarth C."/>
            <person name="Imamovic A."/>
            <person name="Ireland A."/>
            <person name="Larimer J."/>
            <person name="McCowan C."/>
            <person name="Murphy C."/>
            <person name="Pearson M."/>
            <person name="Poon T.W."/>
            <person name="Priest M."/>
            <person name="Roberts A."/>
            <person name="Saif S."/>
            <person name="Shea T."/>
            <person name="Sisk P."/>
            <person name="Sykes S."/>
            <person name="Wortman J."/>
            <person name="Nusbaum C."/>
            <person name="Birren B."/>
        </authorList>
    </citation>
    <scope>NUCLEOTIDE SEQUENCE [LARGE SCALE GENOMIC DNA]</scope>
    <source>
        <strain evidence="3 5">ATCC 14025</strain>
    </source>
</reference>
<keyword evidence="4" id="KW-1185">Reference proteome</keyword>
<evidence type="ECO:0000313" key="4">
    <source>
        <dbReference type="Proteomes" id="UP000014104"/>
    </source>
</evidence>